<proteinExistence type="predicted"/>
<feature type="non-terminal residue" evidence="2">
    <location>
        <position position="1"/>
    </location>
</feature>
<sequence length="179" mass="20419">GNSEITEKLEAILSIWIKQIEQVLAESEQMRKEADDIGPSAELEHWKSRMSSFNSLLDEIKSPKVKKVLSILQAAKSRILKQWKELDCNVTNAANEAKDNVKYLYTLDKFFGPLGKASPATMVEHIPSLMNSIRMIYSTSQYYNTSEHMTSLFLKVTNQIVSTCKSYLNHGVMKIWDID</sequence>
<dbReference type="InterPro" id="IPR026983">
    <property type="entry name" value="DHC"/>
</dbReference>
<dbReference type="GO" id="GO:0051959">
    <property type="term" value="F:dynein light intermediate chain binding"/>
    <property type="evidence" value="ECO:0007669"/>
    <property type="project" value="InterPro"/>
</dbReference>
<dbReference type="Proteomes" id="UP000694892">
    <property type="component" value="Chromosome 6L"/>
</dbReference>
<accession>A0A974CNS7</accession>
<dbReference type="GO" id="GO:0005858">
    <property type="term" value="C:axonemal dynein complex"/>
    <property type="evidence" value="ECO:0007669"/>
    <property type="project" value="TreeGrafter"/>
</dbReference>
<feature type="domain" description="Dynein heavy chain tail" evidence="1">
    <location>
        <begin position="7"/>
        <end position="176"/>
    </location>
</feature>
<protein>
    <recommendedName>
        <fullName evidence="1">Dynein heavy chain tail domain-containing protein</fullName>
    </recommendedName>
</protein>
<dbReference type="Pfam" id="PF08385">
    <property type="entry name" value="DHC_N1"/>
    <property type="match status" value="1"/>
</dbReference>
<organism evidence="2 3">
    <name type="scientific">Xenopus laevis</name>
    <name type="common">African clawed frog</name>
    <dbReference type="NCBI Taxonomy" id="8355"/>
    <lineage>
        <taxon>Eukaryota</taxon>
        <taxon>Metazoa</taxon>
        <taxon>Chordata</taxon>
        <taxon>Craniata</taxon>
        <taxon>Vertebrata</taxon>
        <taxon>Euteleostomi</taxon>
        <taxon>Amphibia</taxon>
        <taxon>Batrachia</taxon>
        <taxon>Anura</taxon>
        <taxon>Pipoidea</taxon>
        <taxon>Pipidae</taxon>
        <taxon>Xenopodinae</taxon>
        <taxon>Xenopus</taxon>
        <taxon>Xenopus</taxon>
    </lineage>
</organism>
<evidence type="ECO:0000313" key="3">
    <source>
        <dbReference type="Proteomes" id="UP000694892"/>
    </source>
</evidence>
<dbReference type="PANTHER" id="PTHR46532">
    <property type="entry name" value="MALE FERTILITY FACTOR KL5"/>
    <property type="match status" value="1"/>
</dbReference>
<gene>
    <name evidence="2" type="ORF">XELAEV_180314424mg</name>
</gene>
<dbReference type="OMA" id="MISICQN"/>
<evidence type="ECO:0000259" key="1">
    <source>
        <dbReference type="Pfam" id="PF08385"/>
    </source>
</evidence>
<feature type="non-terminal residue" evidence="2">
    <location>
        <position position="179"/>
    </location>
</feature>
<dbReference type="GO" id="GO:0007018">
    <property type="term" value="P:microtubule-based movement"/>
    <property type="evidence" value="ECO:0007669"/>
    <property type="project" value="InterPro"/>
</dbReference>
<dbReference type="GO" id="GO:0045505">
    <property type="term" value="F:dynein intermediate chain binding"/>
    <property type="evidence" value="ECO:0007669"/>
    <property type="project" value="InterPro"/>
</dbReference>
<dbReference type="AlphaFoldDB" id="A0A974CNS7"/>
<reference evidence="3" key="1">
    <citation type="journal article" date="2016" name="Nature">
        <title>Genome evolution in the allotetraploid frog Xenopus laevis.</title>
        <authorList>
            <person name="Session A.M."/>
            <person name="Uno Y."/>
            <person name="Kwon T."/>
            <person name="Chapman J.A."/>
            <person name="Toyoda A."/>
            <person name="Takahashi S."/>
            <person name="Fukui A."/>
            <person name="Hikosaka A."/>
            <person name="Suzuki A."/>
            <person name="Kondo M."/>
            <person name="van Heeringen S.J."/>
            <person name="Quigley I."/>
            <person name="Heinz S."/>
            <person name="Ogino H."/>
            <person name="Ochi H."/>
            <person name="Hellsten U."/>
            <person name="Lyons J.B."/>
            <person name="Simakov O."/>
            <person name="Putnam N."/>
            <person name="Stites J."/>
            <person name="Kuroki Y."/>
            <person name="Tanaka T."/>
            <person name="Michiue T."/>
            <person name="Watanabe M."/>
            <person name="Bogdanovic O."/>
            <person name="Lister R."/>
            <person name="Georgiou G."/>
            <person name="Paranjpe S.S."/>
            <person name="van Kruijsbergen I."/>
            <person name="Shu S."/>
            <person name="Carlson J."/>
            <person name="Kinoshita T."/>
            <person name="Ohta Y."/>
            <person name="Mawaribuchi S."/>
            <person name="Jenkins J."/>
            <person name="Grimwood J."/>
            <person name="Schmutz J."/>
            <person name="Mitros T."/>
            <person name="Mozaffari S.V."/>
            <person name="Suzuki Y."/>
            <person name="Haramoto Y."/>
            <person name="Yamamoto T.S."/>
            <person name="Takagi C."/>
            <person name="Heald R."/>
            <person name="Miller K."/>
            <person name="Haudenschild C."/>
            <person name="Kitzman J."/>
            <person name="Nakayama T."/>
            <person name="Izutsu Y."/>
            <person name="Robert J."/>
            <person name="Fortriede J."/>
            <person name="Burns K."/>
            <person name="Lotay V."/>
            <person name="Karimi K."/>
            <person name="Yasuoka Y."/>
            <person name="Dichmann D.S."/>
            <person name="Flajnik M.F."/>
            <person name="Houston D.W."/>
            <person name="Shendure J."/>
            <person name="DuPasquier L."/>
            <person name="Vize P.D."/>
            <person name="Zorn A.M."/>
            <person name="Ito M."/>
            <person name="Marcotte E.M."/>
            <person name="Wallingford J.B."/>
            <person name="Ito Y."/>
            <person name="Asashima M."/>
            <person name="Ueno N."/>
            <person name="Matsuda Y."/>
            <person name="Veenstra G.J."/>
            <person name="Fujiyama A."/>
            <person name="Harland R.M."/>
            <person name="Taira M."/>
            <person name="Rokhsar D.S."/>
        </authorList>
    </citation>
    <scope>NUCLEOTIDE SEQUENCE [LARGE SCALE GENOMIC DNA]</scope>
    <source>
        <strain evidence="3">J</strain>
    </source>
</reference>
<evidence type="ECO:0000313" key="2">
    <source>
        <dbReference type="EMBL" id="OCT76242.1"/>
    </source>
</evidence>
<name>A0A974CNS7_XENLA</name>
<dbReference type="PANTHER" id="PTHR46532:SF13">
    <property type="entry name" value="CYTOPLASMIC DYNEIN 1 HEAVY CHAIN 1"/>
    <property type="match status" value="1"/>
</dbReference>
<dbReference type="EMBL" id="CM004476">
    <property type="protein sequence ID" value="OCT76242.1"/>
    <property type="molecule type" value="Genomic_DNA"/>
</dbReference>
<dbReference type="InterPro" id="IPR013594">
    <property type="entry name" value="Dynein_heavy_tail"/>
</dbReference>